<dbReference type="Proteomes" id="UP001057402">
    <property type="component" value="Chromosome 4"/>
</dbReference>
<proteinExistence type="predicted"/>
<gene>
    <name evidence="1" type="ORF">MLD38_016217</name>
</gene>
<organism evidence="1 2">
    <name type="scientific">Melastoma candidum</name>
    <dbReference type="NCBI Taxonomy" id="119954"/>
    <lineage>
        <taxon>Eukaryota</taxon>
        <taxon>Viridiplantae</taxon>
        <taxon>Streptophyta</taxon>
        <taxon>Embryophyta</taxon>
        <taxon>Tracheophyta</taxon>
        <taxon>Spermatophyta</taxon>
        <taxon>Magnoliopsida</taxon>
        <taxon>eudicotyledons</taxon>
        <taxon>Gunneridae</taxon>
        <taxon>Pentapetalae</taxon>
        <taxon>rosids</taxon>
        <taxon>malvids</taxon>
        <taxon>Myrtales</taxon>
        <taxon>Melastomataceae</taxon>
        <taxon>Melastomatoideae</taxon>
        <taxon>Melastomateae</taxon>
        <taxon>Melastoma</taxon>
    </lineage>
</organism>
<name>A0ACB9RLT7_9MYRT</name>
<reference evidence="2" key="1">
    <citation type="journal article" date="2023" name="Front. Plant Sci.">
        <title>Chromosomal-level genome assembly of Melastoma candidum provides insights into trichome evolution.</title>
        <authorList>
            <person name="Zhong Y."/>
            <person name="Wu W."/>
            <person name="Sun C."/>
            <person name="Zou P."/>
            <person name="Liu Y."/>
            <person name="Dai S."/>
            <person name="Zhou R."/>
        </authorList>
    </citation>
    <scope>NUCLEOTIDE SEQUENCE [LARGE SCALE GENOMIC DNA]</scope>
</reference>
<dbReference type="EMBL" id="CM042883">
    <property type="protein sequence ID" value="KAI4378786.1"/>
    <property type="molecule type" value="Genomic_DNA"/>
</dbReference>
<sequence>MAGNEWINGYLEAILDSRASAIEDHQKVVESVRGGRGTGEGWGAGEGGGAGAGVGTGGISFNLTKYFVEEVVSGVDETDLHGTWLKVVATRNSRERSSRLENMCWRIWHHARNKKQLELDQSQKLLHWRLQREQGLRDATEEMSEDLTEGEKWDLDREALSSETSRKKFHRNTSNLEIRSDDKKKRSFTSSSSACMGWFDVKTWNLVATPTPMAKKVMNILFCMAFLHIPKLIFLVNKMAGDIRCGAFSSTG</sequence>
<evidence type="ECO:0000313" key="1">
    <source>
        <dbReference type="EMBL" id="KAI4378786.1"/>
    </source>
</evidence>
<keyword evidence="2" id="KW-1185">Reference proteome</keyword>
<protein>
    <submittedName>
        <fullName evidence="1">Uncharacterized protein</fullName>
    </submittedName>
</protein>
<evidence type="ECO:0000313" key="2">
    <source>
        <dbReference type="Proteomes" id="UP001057402"/>
    </source>
</evidence>
<accession>A0ACB9RLT7</accession>
<comment type="caution">
    <text evidence="1">The sequence shown here is derived from an EMBL/GenBank/DDBJ whole genome shotgun (WGS) entry which is preliminary data.</text>
</comment>